<proteinExistence type="predicted"/>
<dbReference type="PANTHER" id="PTHR33883">
    <property type="entry name" value="WPP DOMAIN-ASSOCIATED PROTEIN"/>
    <property type="match status" value="1"/>
</dbReference>
<feature type="coiled-coil region" evidence="1">
    <location>
        <begin position="56"/>
        <end position="83"/>
    </location>
</feature>
<keyword evidence="1" id="KW-0175">Coiled coil</keyword>
<dbReference type="AlphaFoldDB" id="A0AAP0KE82"/>
<reference evidence="2 3" key="1">
    <citation type="submission" date="2024-01" db="EMBL/GenBank/DDBJ databases">
        <title>Genome assemblies of Stephania.</title>
        <authorList>
            <person name="Yang L."/>
        </authorList>
    </citation>
    <scope>NUCLEOTIDE SEQUENCE [LARGE SCALE GENOMIC DNA]</scope>
    <source>
        <strain evidence="2">YNDBR</strain>
        <tissue evidence="2">Leaf</tissue>
    </source>
</reference>
<organism evidence="2 3">
    <name type="scientific">Stephania yunnanensis</name>
    <dbReference type="NCBI Taxonomy" id="152371"/>
    <lineage>
        <taxon>Eukaryota</taxon>
        <taxon>Viridiplantae</taxon>
        <taxon>Streptophyta</taxon>
        <taxon>Embryophyta</taxon>
        <taxon>Tracheophyta</taxon>
        <taxon>Spermatophyta</taxon>
        <taxon>Magnoliopsida</taxon>
        <taxon>Ranunculales</taxon>
        <taxon>Menispermaceae</taxon>
        <taxon>Menispermoideae</taxon>
        <taxon>Cissampelideae</taxon>
        <taxon>Stephania</taxon>
    </lineage>
</organism>
<evidence type="ECO:0008006" key="4">
    <source>
        <dbReference type="Google" id="ProtNLM"/>
    </source>
</evidence>
<sequence length="852" mass="97691">MDSSRAVVEPSVVSMGVEGTAIIDDLDSYLQDINDRLTISRMVSDSVIKGMVNAVSEEAAARVARAEAEEESLKERLRVYEMGGGKIGEYGVSRFARNSVEERLKSLRMSAEEQFQLLKRDVDDGKGFCVAGGKSIKVSGSLGQNAFNEYANWLRFDQSLSVLKNILNAVFDEVGNVVSLSKISHYEWQKEREFQDEIEAMVIRNSVRGFQDELQGKLLEQSALFYGGNKRKQLGKMKQLSGLRQELDALSRSLSSPEIVHLPPYMSHDDVEKKDHFHHKASGNHISASNSIQEVNGNHGTAKTITAENSDPGQLKHMSKDELIVHFKNEMTEMKRNHESFVQELTEDYFSLRREYLRETGRSSSLKKDKEFETLKKKIPDVIVTLDDILTENEKVSLVHENDEIIDSLRCRIDSLVSANYGLKEMLKRKVKEVEFLSSQLSSVPGEMSHSSLSKDNLSEQMEKLEFDLQDANMEVSIREDIYGCFVRGLMDKIEWHMDDMNMESLAMLEFCQIVFTEAVKDSLNSLQRGVDDSDLEFILLQELREVILEGIIKSADAAISLWKRKYEEELERSVYLEASVSNIQYALTLEVEEKAKLNKEMLLYSSLLKEKNKLENLLLQENERFELVNHDYTRLRDQVKMQEILIDENSRELNLLNSKLEDSVHQKLLYEGEISKLHERLELARKDQKEANEDRVMIQAIIEEKEGTLALFKAKEIAHHKEIESIIVSVERLLRSANEFEIRAVKAVENNNMRLKELKSECIPLVRKANSFKRMEVVYKQTLERKSSDHQKAEAEVDLLGDEVDVLLGLLEKIYIALDHYAPILKHYPGIMEILKLIRRELCGETTKSVF</sequence>
<evidence type="ECO:0000313" key="3">
    <source>
        <dbReference type="Proteomes" id="UP001420932"/>
    </source>
</evidence>
<dbReference type="Proteomes" id="UP001420932">
    <property type="component" value="Unassembled WGS sequence"/>
</dbReference>
<gene>
    <name evidence="2" type="ORF">Syun_009315</name>
</gene>
<dbReference type="EMBL" id="JBBNAF010000004">
    <property type="protein sequence ID" value="KAK9151006.1"/>
    <property type="molecule type" value="Genomic_DNA"/>
</dbReference>
<dbReference type="PANTHER" id="PTHR33883:SF10">
    <property type="entry name" value="WPP DOMAIN-ASSOCIATED PROTEIN"/>
    <property type="match status" value="1"/>
</dbReference>
<protein>
    <recommendedName>
        <fullName evidence="4">WPP domain-associated protein</fullName>
    </recommendedName>
</protein>
<evidence type="ECO:0000256" key="1">
    <source>
        <dbReference type="SAM" id="Coils"/>
    </source>
</evidence>
<dbReference type="InterPro" id="IPR037490">
    <property type="entry name" value="WAP"/>
</dbReference>
<keyword evidence="3" id="KW-1185">Reference proteome</keyword>
<accession>A0AAP0KE82</accession>
<name>A0AAP0KE82_9MAGN</name>
<comment type="caution">
    <text evidence="2">The sequence shown here is derived from an EMBL/GenBank/DDBJ whole genome shotgun (WGS) entry which is preliminary data.</text>
</comment>
<evidence type="ECO:0000313" key="2">
    <source>
        <dbReference type="EMBL" id="KAK9151006.1"/>
    </source>
</evidence>